<feature type="signal peptide" evidence="1">
    <location>
        <begin position="1"/>
        <end position="25"/>
    </location>
</feature>
<dbReference type="EMBL" id="BNDY01000004">
    <property type="protein sequence ID" value="GHI38049.1"/>
    <property type="molecule type" value="Genomic_DNA"/>
</dbReference>
<name>A0ABQ3QLF4_9ACTN</name>
<proteinExistence type="predicted"/>
<evidence type="ECO:0000256" key="1">
    <source>
        <dbReference type="SAM" id="SignalP"/>
    </source>
</evidence>
<organism evidence="2 3">
    <name type="scientific">Streptomyces violascens</name>
    <dbReference type="NCBI Taxonomy" id="67381"/>
    <lineage>
        <taxon>Bacteria</taxon>
        <taxon>Bacillati</taxon>
        <taxon>Actinomycetota</taxon>
        <taxon>Actinomycetes</taxon>
        <taxon>Kitasatosporales</taxon>
        <taxon>Streptomycetaceae</taxon>
        <taxon>Streptomyces</taxon>
    </lineage>
</organism>
<dbReference type="Proteomes" id="UP001050808">
    <property type="component" value="Unassembled WGS sequence"/>
</dbReference>
<keyword evidence="1" id="KW-0732">Signal</keyword>
<gene>
    <name evidence="2" type="ORF">Sviol_24570</name>
</gene>
<comment type="caution">
    <text evidence="2">The sequence shown here is derived from an EMBL/GenBank/DDBJ whole genome shotgun (WGS) entry which is preliminary data.</text>
</comment>
<accession>A0ABQ3QLF4</accession>
<protein>
    <submittedName>
        <fullName evidence="2">Uncharacterized protein</fullName>
    </submittedName>
</protein>
<keyword evidence="3" id="KW-1185">Reference proteome</keyword>
<sequence length="90" mass="9870">MIAGFKRVIALGAATAALTAGVAFSSVGVAEAAPSHTVVTAAHVGKERCHVVKGYWTKTWHKATRDRHGRVHPGYWTKTWHKARKVCERH</sequence>
<dbReference type="RefSeq" id="WP_189962952.1">
    <property type="nucleotide sequence ID" value="NZ_BMUA01000007.1"/>
</dbReference>
<evidence type="ECO:0000313" key="2">
    <source>
        <dbReference type="EMBL" id="GHI38049.1"/>
    </source>
</evidence>
<reference evidence="2" key="1">
    <citation type="submission" date="2024-05" db="EMBL/GenBank/DDBJ databases">
        <title>Whole genome shotgun sequence of Streptomyces violascens NBRC 12920.</title>
        <authorList>
            <person name="Komaki H."/>
            <person name="Tamura T."/>
        </authorList>
    </citation>
    <scope>NUCLEOTIDE SEQUENCE</scope>
    <source>
        <strain evidence="2">NBRC 12920</strain>
    </source>
</reference>
<evidence type="ECO:0000313" key="3">
    <source>
        <dbReference type="Proteomes" id="UP001050808"/>
    </source>
</evidence>
<feature type="chain" id="PRO_5045198304" evidence="1">
    <location>
        <begin position="26"/>
        <end position="90"/>
    </location>
</feature>